<dbReference type="PANTHER" id="PTHR45784:SF3">
    <property type="entry name" value="C-TYPE LECTIN DOMAIN FAMILY 4 MEMBER K-LIKE-RELATED"/>
    <property type="match status" value="1"/>
</dbReference>
<reference evidence="3" key="2">
    <citation type="submission" date="2025-09" db="UniProtKB">
        <authorList>
            <consortium name="Ensembl"/>
        </authorList>
    </citation>
    <scope>IDENTIFICATION</scope>
</reference>
<dbReference type="SMART" id="SM00034">
    <property type="entry name" value="CLECT"/>
    <property type="match status" value="1"/>
</dbReference>
<protein>
    <recommendedName>
        <fullName evidence="2">C-type lectin domain-containing protein</fullName>
    </recommendedName>
</protein>
<sequence length="208" mass="24187">MNGLLSLAAALSSGVNSYVFYFVSEKMNWTEAQTYCRQHYTDLVTVNDQTYIDELLQSLPSGFSSMMWIGLYRTDEYFPWVWVWSDGSKALFTPWDYSQPNNVGGQQYCVCMSTKGYWSDWWCTDKLPFLCYTEKKRQMVRLEVKSSQNVNDPAVKNMILAKLEQILKEKGLTDAKPSWREISGENVFHKMWYQKSDASDASCKRTIN</sequence>
<dbReference type="Ensembl" id="ENSCCRT00000050690.2">
    <property type="protein sequence ID" value="ENSCCRP00000046778.1"/>
    <property type="gene ID" value="ENSCCRG00000024940.2"/>
</dbReference>
<dbReference type="AlphaFoldDB" id="A0A8C1CG63"/>
<evidence type="ECO:0000259" key="2">
    <source>
        <dbReference type="PROSITE" id="PS50041"/>
    </source>
</evidence>
<dbReference type="PROSITE" id="PS00615">
    <property type="entry name" value="C_TYPE_LECTIN_1"/>
    <property type="match status" value="1"/>
</dbReference>
<dbReference type="Gene3D" id="3.10.100.10">
    <property type="entry name" value="Mannose-Binding Protein A, subunit A"/>
    <property type="match status" value="1"/>
</dbReference>
<dbReference type="GeneTree" id="ENSGT01100000263473"/>
<dbReference type="PROSITE" id="PS50041">
    <property type="entry name" value="C_TYPE_LECTIN_2"/>
    <property type="match status" value="1"/>
</dbReference>
<reference evidence="3" key="1">
    <citation type="submission" date="2025-08" db="UniProtKB">
        <authorList>
            <consortium name="Ensembl"/>
        </authorList>
    </citation>
    <scope>IDENTIFICATION</scope>
</reference>
<dbReference type="PANTHER" id="PTHR45784">
    <property type="entry name" value="C-TYPE LECTIN DOMAIN FAMILY 20 MEMBER A-RELATED"/>
    <property type="match status" value="1"/>
</dbReference>
<evidence type="ECO:0000313" key="4">
    <source>
        <dbReference type="Proteomes" id="UP001108240"/>
    </source>
</evidence>
<name>A0A8C1CG63_CYPCA</name>
<dbReference type="InterPro" id="IPR018378">
    <property type="entry name" value="C-type_lectin_CS"/>
</dbReference>
<dbReference type="SUPFAM" id="SSF56436">
    <property type="entry name" value="C-type lectin-like"/>
    <property type="match status" value="1"/>
</dbReference>
<organism evidence="3 4">
    <name type="scientific">Cyprinus carpio carpio</name>
    <dbReference type="NCBI Taxonomy" id="630221"/>
    <lineage>
        <taxon>Eukaryota</taxon>
        <taxon>Metazoa</taxon>
        <taxon>Chordata</taxon>
        <taxon>Craniata</taxon>
        <taxon>Vertebrata</taxon>
        <taxon>Euteleostomi</taxon>
        <taxon>Actinopterygii</taxon>
        <taxon>Neopterygii</taxon>
        <taxon>Teleostei</taxon>
        <taxon>Ostariophysi</taxon>
        <taxon>Cypriniformes</taxon>
        <taxon>Cyprinidae</taxon>
        <taxon>Cyprininae</taxon>
        <taxon>Cyprinus</taxon>
    </lineage>
</organism>
<proteinExistence type="predicted"/>
<dbReference type="Proteomes" id="UP001108240">
    <property type="component" value="Unplaced"/>
</dbReference>
<feature type="domain" description="C-type lectin" evidence="2">
    <location>
        <begin position="15"/>
        <end position="132"/>
    </location>
</feature>
<dbReference type="InterPro" id="IPR001304">
    <property type="entry name" value="C-type_lectin-like"/>
</dbReference>
<dbReference type="Pfam" id="PF00059">
    <property type="entry name" value="Lectin_C"/>
    <property type="match status" value="1"/>
</dbReference>
<dbReference type="OMA" id="WCTDKLP"/>
<evidence type="ECO:0000256" key="1">
    <source>
        <dbReference type="ARBA" id="ARBA00023157"/>
    </source>
</evidence>
<dbReference type="InterPro" id="IPR016186">
    <property type="entry name" value="C-type_lectin-like/link_sf"/>
</dbReference>
<keyword evidence="1" id="KW-1015">Disulfide bond</keyword>
<dbReference type="InterPro" id="IPR016187">
    <property type="entry name" value="CTDL_fold"/>
</dbReference>
<keyword evidence="4" id="KW-1185">Reference proteome</keyword>
<evidence type="ECO:0000313" key="3">
    <source>
        <dbReference type="Ensembl" id="ENSCCRP00000046778.1"/>
    </source>
</evidence>
<accession>A0A8C1CG63</accession>